<comment type="catalytic activity">
    <reaction evidence="7 8">
        <text>L-allo-threonine = acetaldehyde + glycine</text>
        <dbReference type="Rhea" id="RHEA:26209"/>
        <dbReference type="ChEBI" id="CHEBI:15343"/>
        <dbReference type="ChEBI" id="CHEBI:57305"/>
        <dbReference type="ChEBI" id="CHEBI:58585"/>
        <dbReference type="EC" id="4.1.2.48"/>
    </reaction>
</comment>
<reference evidence="10 11" key="1">
    <citation type="submission" date="2020-02" db="EMBL/GenBank/DDBJ databases">
        <title>Albibacoteraceae fam. nov., the first described family within the subdivision 4 Verrucomicrobia.</title>
        <authorList>
            <person name="Xi F."/>
        </authorList>
    </citation>
    <scope>NUCLEOTIDE SEQUENCE [LARGE SCALE GENOMIC DNA]</scope>
    <source>
        <strain evidence="10 11">CK1056</strain>
    </source>
</reference>
<dbReference type="InterPro" id="IPR015424">
    <property type="entry name" value="PyrdxlP-dep_Trfase"/>
</dbReference>
<dbReference type="EMBL" id="JAAGNX010000001">
    <property type="protein sequence ID" value="NDV61402.1"/>
    <property type="molecule type" value="Genomic_DNA"/>
</dbReference>
<evidence type="ECO:0000256" key="8">
    <source>
        <dbReference type="PIRNR" id="PIRNR038940"/>
    </source>
</evidence>
<dbReference type="Gene3D" id="3.90.1150.10">
    <property type="entry name" value="Aspartate Aminotransferase, domain 1"/>
    <property type="match status" value="1"/>
</dbReference>
<dbReference type="RefSeq" id="WP_163962305.1">
    <property type="nucleotide sequence ID" value="NZ_JAAGNX010000001.1"/>
</dbReference>
<evidence type="ECO:0000256" key="6">
    <source>
        <dbReference type="ARBA" id="ARBA00050410"/>
    </source>
</evidence>
<evidence type="ECO:0000256" key="4">
    <source>
        <dbReference type="ARBA" id="ARBA00022898"/>
    </source>
</evidence>
<keyword evidence="5 8" id="KW-0456">Lyase</keyword>
<dbReference type="PANTHER" id="PTHR48097">
    <property type="entry name" value="L-THREONINE ALDOLASE-RELATED"/>
    <property type="match status" value="1"/>
</dbReference>
<dbReference type="AlphaFoldDB" id="A0A6B2LZ13"/>
<dbReference type="Gene3D" id="3.40.640.10">
    <property type="entry name" value="Type I PLP-dependent aspartate aminotransferase-like (Major domain)"/>
    <property type="match status" value="1"/>
</dbReference>
<comment type="subunit">
    <text evidence="3">Homotetramer.</text>
</comment>
<protein>
    <recommendedName>
        <fullName evidence="8">L-threonine aldolase</fullName>
        <ecNumber evidence="8">4.1.2.48</ecNumber>
    </recommendedName>
</protein>
<comment type="cofactor">
    <cofactor evidence="1 8">
        <name>pyridoxal 5'-phosphate</name>
        <dbReference type="ChEBI" id="CHEBI:597326"/>
    </cofactor>
</comment>
<feature type="domain" description="Aromatic amino acid beta-eliminating lyase/threonine aldolase" evidence="9">
    <location>
        <begin position="8"/>
        <end position="297"/>
    </location>
</feature>
<dbReference type="EC" id="4.1.2.48" evidence="8"/>
<evidence type="ECO:0000256" key="5">
    <source>
        <dbReference type="ARBA" id="ARBA00023239"/>
    </source>
</evidence>
<dbReference type="PIRSF" id="PIRSF038940">
    <property type="entry name" value="Low_specificity_LTA"/>
    <property type="match status" value="1"/>
</dbReference>
<accession>A0A6B2LZ13</accession>
<sequence>MKQTRPRNLASDNNAPICPEAWEAMEEANRDHASAYGTDEWTKGACEAVRRIFETDCEVFFTFNGTAANSLALASLCRSYHSVICHSLAHVETDECGAPEFYSGGSKILLVEGKDGKVSPDSVEEVVHRRTDLHFPKPKVVSITQSTEVGTVYTPAELRQLGAITHGLGLYLHMDGARFANSLAFLNCPPKDITWRAGVDVLCLGGTKNGLAIGEAVVFFNKDLAKEFEYRCKQAGQLCSKMRYLSAPWLGMLRDGAWLRRAGHANDCAARLEDGLKDIPGVKVLYPRQANAVFAKMKPRVIAGLYARGWSFYDFIAAGGCRLMCSWDTTFEDVDQFINDTTELTSSKEDHTKDHPVQKH</sequence>
<dbReference type="SUPFAM" id="SSF53383">
    <property type="entry name" value="PLP-dependent transferases"/>
    <property type="match status" value="1"/>
</dbReference>
<dbReference type="InterPro" id="IPR015422">
    <property type="entry name" value="PyrdxlP-dep_Trfase_small"/>
</dbReference>
<dbReference type="InterPro" id="IPR015421">
    <property type="entry name" value="PyrdxlP-dep_Trfase_major"/>
</dbReference>
<dbReference type="PANTHER" id="PTHR48097:SF5">
    <property type="entry name" value="LOW SPECIFICITY L-THREONINE ALDOLASE"/>
    <property type="match status" value="1"/>
</dbReference>
<evidence type="ECO:0000256" key="3">
    <source>
        <dbReference type="ARBA" id="ARBA00011881"/>
    </source>
</evidence>
<name>A0A6B2LZ13_9BACT</name>
<comment type="catalytic activity">
    <reaction evidence="6 8">
        <text>L-threonine = acetaldehyde + glycine</text>
        <dbReference type="Rhea" id="RHEA:19625"/>
        <dbReference type="ChEBI" id="CHEBI:15343"/>
        <dbReference type="ChEBI" id="CHEBI:57305"/>
        <dbReference type="ChEBI" id="CHEBI:57926"/>
        <dbReference type="EC" id="4.1.2.48"/>
    </reaction>
</comment>
<evidence type="ECO:0000313" key="11">
    <source>
        <dbReference type="Proteomes" id="UP000478417"/>
    </source>
</evidence>
<dbReference type="Proteomes" id="UP000478417">
    <property type="component" value="Unassembled WGS sequence"/>
</dbReference>
<proteinExistence type="inferred from homology"/>
<evidence type="ECO:0000259" key="9">
    <source>
        <dbReference type="Pfam" id="PF01212"/>
    </source>
</evidence>
<dbReference type="InterPro" id="IPR001597">
    <property type="entry name" value="ArAA_b-elim_lyase/Thr_aldolase"/>
</dbReference>
<comment type="similarity">
    <text evidence="2 8">Belongs to the threonine aldolase family.</text>
</comment>
<comment type="function">
    <text evidence="8">Catalyzes the cleavage of L-allo-threonine and L-threonine to glycine and acetaldehyde.</text>
</comment>
<keyword evidence="11" id="KW-1185">Reference proteome</keyword>
<dbReference type="Pfam" id="PF01212">
    <property type="entry name" value="Beta_elim_lyase"/>
    <property type="match status" value="1"/>
</dbReference>
<evidence type="ECO:0000256" key="2">
    <source>
        <dbReference type="ARBA" id="ARBA00006966"/>
    </source>
</evidence>
<dbReference type="CDD" id="cd06502">
    <property type="entry name" value="TA_like"/>
    <property type="match status" value="1"/>
</dbReference>
<keyword evidence="4 8" id="KW-0663">Pyridoxal phosphate</keyword>
<organism evidence="10 11">
    <name type="scientific">Oceanipulchritudo coccoides</name>
    <dbReference type="NCBI Taxonomy" id="2706888"/>
    <lineage>
        <taxon>Bacteria</taxon>
        <taxon>Pseudomonadati</taxon>
        <taxon>Verrucomicrobiota</taxon>
        <taxon>Opitutia</taxon>
        <taxon>Puniceicoccales</taxon>
        <taxon>Oceanipulchritudinaceae</taxon>
        <taxon>Oceanipulchritudo</taxon>
    </lineage>
</organism>
<evidence type="ECO:0000313" key="10">
    <source>
        <dbReference type="EMBL" id="NDV61402.1"/>
    </source>
</evidence>
<dbReference type="GO" id="GO:0004793">
    <property type="term" value="F:threonine aldolase activity"/>
    <property type="evidence" value="ECO:0007669"/>
    <property type="project" value="UniProtKB-UniRule"/>
</dbReference>
<dbReference type="FunFam" id="3.40.640.10:FF:000087">
    <property type="entry name" value="L-threonine aldolase"/>
    <property type="match status" value="1"/>
</dbReference>
<comment type="caution">
    <text evidence="10">The sequence shown here is derived from an EMBL/GenBank/DDBJ whole genome shotgun (WGS) entry which is preliminary data.</text>
</comment>
<evidence type="ECO:0000256" key="7">
    <source>
        <dbReference type="ARBA" id="ARBA00050939"/>
    </source>
</evidence>
<dbReference type="InterPro" id="IPR026273">
    <property type="entry name" value="Low_specificity_L-TA_bact"/>
</dbReference>
<gene>
    <name evidence="10" type="ORF">G0Q06_02955</name>
</gene>
<evidence type="ECO:0000256" key="1">
    <source>
        <dbReference type="ARBA" id="ARBA00001933"/>
    </source>
</evidence>
<dbReference type="GO" id="GO:0006567">
    <property type="term" value="P:L-threonine catabolic process"/>
    <property type="evidence" value="ECO:0007669"/>
    <property type="project" value="UniProtKB-UniRule"/>
</dbReference>